<evidence type="ECO:0000256" key="6">
    <source>
        <dbReference type="ARBA" id="ARBA00049534"/>
    </source>
</evidence>
<dbReference type="EC" id="3.5.1.2" evidence="7"/>
<feature type="active site" description="Charge relay system" evidence="7">
    <location>
        <position position="171"/>
    </location>
</feature>
<dbReference type="Gene3D" id="3.40.50.880">
    <property type="match status" value="1"/>
</dbReference>
<comment type="catalytic activity">
    <reaction evidence="7">
        <text>aldehydo-D-ribose 5-phosphate + D-glyceraldehyde 3-phosphate + L-glutamine = pyridoxal 5'-phosphate + L-glutamate + phosphate + 3 H2O + H(+)</text>
        <dbReference type="Rhea" id="RHEA:31507"/>
        <dbReference type="ChEBI" id="CHEBI:15377"/>
        <dbReference type="ChEBI" id="CHEBI:15378"/>
        <dbReference type="ChEBI" id="CHEBI:29985"/>
        <dbReference type="ChEBI" id="CHEBI:43474"/>
        <dbReference type="ChEBI" id="CHEBI:58273"/>
        <dbReference type="ChEBI" id="CHEBI:58359"/>
        <dbReference type="ChEBI" id="CHEBI:59776"/>
        <dbReference type="ChEBI" id="CHEBI:597326"/>
        <dbReference type="EC" id="4.3.3.6"/>
    </reaction>
</comment>
<dbReference type="PROSITE" id="PS51130">
    <property type="entry name" value="PDXT_SNO_2"/>
    <property type="match status" value="1"/>
</dbReference>
<comment type="pathway">
    <text evidence="7">Cofactor biosynthesis; pyridoxal 5'-phosphate biosynthesis.</text>
</comment>
<feature type="binding site" evidence="7">
    <location>
        <begin position="135"/>
        <end position="136"/>
    </location>
    <ligand>
        <name>L-glutamine</name>
        <dbReference type="ChEBI" id="CHEBI:58359"/>
    </ligand>
</feature>
<name>A0ABS4G7N1_9CLOT</name>
<keyword evidence="4 7" id="KW-0315">Glutamine amidotransferase</keyword>
<comment type="caution">
    <text evidence="8">The sequence shown here is derived from an EMBL/GenBank/DDBJ whole genome shotgun (WGS) entry which is preliminary data.</text>
</comment>
<dbReference type="EMBL" id="JAGGKC010000032">
    <property type="protein sequence ID" value="MBP1920546.1"/>
    <property type="molecule type" value="Genomic_DNA"/>
</dbReference>
<evidence type="ECO:0000256" key="7">
    <source>
        <dbReference type="HAMAP-Rule" id="MF_01615"/>
    </source>
</evidence>
<evidence type="ECO:0000256" key="3">
    <source>
        <dbReference type="ARBA" id="ARBA00022898"/>
    </source>
</evidence>
<sequence length="194" mass="21258">MIRIGVLSIQGSVAEHAARLLEVDGVFPVRVRDEKDLSGIDGLIIPGGESTAIGRLLNEFNLLQPLRDRIASGMPVWGTCAGMILLAREVEGEEPWIGSMDIVVRRNAYGRQTDSFRRIEMIPSVSGIPLELVYIRAPIIVRTGDSVEVLLRTGEGIAAAREKSMLVTAFHPELTSDNAFHAYFSLMVKESKKG</sequence>
<evidence type="ECO:0000256" key="4">
    <source>
        <dbReference type="ARBA" id="ARBA00022962"/>
    </source>
</evidence>
<gene>
    <name evidence="7" type="primary">pdxT</name>
    <name evidence="8" type="ORF">J2Z34_003059</name>
</gene>
<accession>A0ABS4G7N1</accession>
<protein>
    <recommendedName>
        <fullName evidence="7">Pyridoxal 5'-phosphate synthase subunit PdxT</fullName>
        <ecNumber evidence="7">4.3.3.6</ecNumber>
    </recommendedName>
    <alternativeName>
        <fullName evidence="7">Pdx2</fullName>
    </alternativeName>
    <alternativeName>
        <fullName evidence="7">Pyridoxal 5'-phosphate synthase glutaminase subunit</fullName>
        <ecNumber evidence="7">3.5.1.2</ecNumber>
    </alternativeName>
</protein>
<comment type="subunit">
    <text evidence="7">In the presence of PdxS, forms a dodecamer of heterodimers. Only shows activity in the heterodimer.</text>
</comment>
<dbReference type="NCBIfam" id="TIGR03800">
    <property type="entry name" value="PLP_synth_Pdx2"/>
    <property type="match status" value="1"/>
</dbReference>
<keyword evidence="9" id="KW-1185">Reference proteome</keyword>
<feature type="active site" description="Charge relay system" evidence="7">
    <location>
        <position position="173"/>
    </location>
</feature>
<dbReference type="PANTHER" id="PTHR31559">
    <property type="entry name" value="PYRIDOXAL 5'-PHOSPHATE SYNTHASE SUBUNIT SNO"/>
    <property type="match status" value="1"/>
</dbReference>
<dbReference type="RefSeq" id="WP_209460717.1">
    <property type="nucleotide sequence ID" value="NZ_JAGGKC010000032.1"/>
</dbReference>
<feature type="binding site" evidence="7">
    <location>
        <begin position="48"/>
        <end position="50"/>
    </location>
    <ligand>
        <name>L-glutamine</name>
        <dbReference type="ChEBI" id="CHEBI:58359"/>
    </ligand>
</feature>
<evidence type="ECO:0000256" key="5">
    <source>
        <dbReference type="ARBA" id="ARBA00023239"/>
    </source>
</evidence>
<dbReference type="InterPro" id="IPR021196">
    <property type="entry name" value="PdxT/SNO_CS"/>
</dbReference>
<dbReference type="SUPFAM" id="SSF52317">
    <property type="entry name" value="Class I glutamine amidotransferase-like"/>
    <property type="match status" value="1"/>
</dbReference>
<evidence type="ECO:0000313" key="9">
    <source>
        <dbReference type="Proteomes" id="UP001519271"/>
    </source>
</evidence>
<evidence type="ECO:0000256" key="2">
    <source>
        <dbReference type="ARBA" id="ARBA00022801"/>
    </source>
</evidence>
<dbReference type="Pfam" id="PF01174">
    <property type="entry name" value="SNO"/>
    <property type="match status" value="1"/>
</dbReference>
<proteinExistence type="inferred from homology"/>
<dbReference type="InterPro" id="IPR029062">
    <property type="entry name" value="Class_I_gatase-like"/>
</dbReference>
<dbReference type="HAMAP" id="MF_01615">
    <property type="entry name" value="PdxT"/>
    <property type="match status" value="1"/>
</dbReference>
<keyword evidence="3 7" id="KW-0663">Pyridoxal phosphate</keyword>
<dbReference type="PROSITE" id="PS01236">
    <property type="entry name" value="PDXT_SNO_1"/>
    <property type="match status" value="1"/>
</dbReference>
<keyword evidence="2 7" id="KW-0378">Hydrolase</keyword>
<organism evidence="8 9">
    <name type="scientific">Youngiibacter multivorans</name>
    <dbReference type="NCBI Taxonomy" id="937251"/>
    <lineage>
        <taxon>Bacteria</taxon>
        <taxon>Bacillati</taxon>
        <taxon>Bacillota</taxon>
        <taxon>Clostridia</taxon>
        <taxon>Eubacteriales</taxon>
        <taxon>Clostridiaceae</taxon>
        <taxon>Youngiibacter</taxon>
    </lineage>
</organism>
<evidence type="ECO:0000313" key="8">
    <source>
        <dbReference type="EMBL" id="MBP1920546.1"/>
    </source>
</evidence>
<evidence type="ECO:0000256" key="1">
    <source>
        <dbReference type="ARBA" id="ARBA00008345"/>
    </source>
</evidence>
<dbReference type="CDD" id="cd01749">
    <property type="entry name" value="GATase1_PB"/>
    <property type="match status" value="1"/>
</dbReference>
<dbReference type="GO" id="GO:0036381">
    <property type="term" value="F:pyridoxal 5'-phosphate synthase (glutamine hydrolysing) activity"/>
    <property type="evidence" value="ECO:0007669"/>
    <property type="project" value="UniProtKB-EC"/>
</dbReference>
<feature type="binding site" evidence="7">
    <location>
        <position position="106"/>
    </location>
    <ligand>
        <name>L-glutamine</name>
        <dbReference type="ChEBI" id="CHEBI:58359"/>
    </ligand>
</feature>
<comment type="catalytic activity">
    <reaction evidence="6 7">
        <text>L-glutamine + H2O = L-glutamate + NH4(+)</text>
        <dbReference type="Rhea" id="RHEA:15889"/>
        <dbReference type="ChEBI" id="CHEBI:15377"/>
        <dbReference type="ChEBI" id="CHEBI:28938"/>
        <dbReference type="ChEBI" id="CHEBI:29985"/>
        <dbReference type="ChEBI" id="CHEBI:58359"/>
        <dbReference type="EC" id="3.5.1.2"/>
    </reaction>
</comment>
<dbReference type="PANTHER" id="PTHR31559:SF0">
    <property type="entry name" value="PYRIDOXAL 5'-PHOSPHATE SYNTHASE SUBUNIT SNO1-RELATED"/>
    <property type="match status" value="1"/>
</dbReference>
<comment type="similarity">
    <text evidence="1 7">Belongs to the glutaminase PdxT/SNO family.</text>
</comment>
<dbReference type="EC" id="4.3.3.6" evidence="7"/>
<dbReference type="PIRSF" id="PIRSF005639">
    <property type="entry name" value="Glut_amidoT_SNO"/>
    <property type="match status" value="1"/>
</dbReference>
<feature type="active site" description="Nucleophile" evidence="7">
    <location>
        <position position="80"/>
    </location>
</feature>
<keyword evidence="5 7" id="KW-0456">Lyase</keyword>
<dbReference type="Proteomes" id="UP001519271">
    <property type="component" value="Unassembled WGS sequence"/>
</dbReference>
<dbReference type="PROSITE" id="PS51273">
    <property type="entry name" value="GATASE_TYPE_1"/>
    <property type="match status" value="1"/>
</dbReference>
<comment type="function">
    <text evidence="7">Catalyzes the hydrolysis of glutamine to glutamate and ammonia as part of the biosynthesis of pyridoxal 5'-phosphate. The resulting ammonia molecule is channeled to the active site of PdxS.</text>
</comment>
<reference evidence="8 9" key="1">
    <citation type="submission" date="2021-03" db="EMBL/GenBank/DDBJ databases">
        <title>Genomic Encyclopedia of Type Strains, Phase IV (KMG-IV): sequencing the most valuable type-strain genomes for metagenomic binning, comparative biology and taxonomic classification.</title>
        <authorList>
            <person name="Goeker M."/>
        </authorList>
    </citation>
    <scope>NUCLEOTIDE SEQUENCE [LARGE SCALE GENOMIC DNA]</scope>
    <source>
        <strain evidence="8 9">DSM 6139</strain>
    </source>
</reference>
<dbReference type="InterPro" id="IPR002161">
    <property type="entry name" value="PdxT/SNO"/>
</dbReference>